<evidence type="ECO:0000313" key="7">
    <source>
        <dbReference type="Proteomes" id="UP000085678"/>
    </source>
</evidence>
<dbReference type="GeneID" id="106177308"/>
<dbReference type="Gene3D" id="1.10.472.80">
    <property type="entry name" value="Ypt/Rab-GAP domain of gyp1p, domain 3"/>
    <property type="match status" value="1"/>
</dbReference>
<dbReference type="SUPFAM" id="SSF47923">
    <property type="entry name" value="Ypt/Rab-GAP domain of gyp1p"/>
    <property type="match status" value="2"/>
</dbReference>
<dbReference type="STRING" id="7574.A0A1S3JZN8"/>
<dbReference type="GO" id="GO:0005802">
    <property type="term" value="C:trans-Golgi network"/>
    <property type="evidence" value="ECO:0007669"/>
    <property type="project" value="TreeGrafter"/>
</dbReference>
<feature type="domain" description="Rhodanese" evidence="6">
    <location>
        <begin position="356"/>
        <end position="401"/>
    </location>
</feature>
<dbReference type="PROSITE" id="PS50206">
    <property type="entry name" value="RHODANESE_3"/>
    <property type="match status" value="1"/>
</dbReference>
<dbReference type="CDD" id="cd20788">
    <property type="entry name" value="TBC1D23_C-like"/>
    <property type="match status" value="1"/>
</dbReference>
<dbReference type="SUPFAM" id="SSF52821">
    <property type="entry name" value="Rhodanese/Cell cycle control phosphatase"/>
    <property type="match status" value="1"/>
</dbReference>
<keyword evidence="4" id="KW-0333">Golgi apparatus</keyword>
<dbReference type="InterPro" id="IPR036873">
    <property type="entry name" value="Rhodanese-like_dom_sf"/>
</dbReference>
<dbReference type="OrthoDB" id="73307at2759"/>
<dbReference type="Pfam" id="PF00566">
    <property type="entry name" value="RabGAP-TBC"/>
    <property type="match status" value="1"/>
</dbReference>
<keyword evidence="3" id="KW-0217">Developmental protein</keyword>
<dbReference type="Pfam" id="PF19430">
    <property type="entry name" value="TBC1D23_C"/>
    <property type="match status" value="1"/>
</dbReference>
<dbReference type="PANTHER" id="PTHR13297">
    <property type="entry name" value="TBC1 DOMAIN FAMILY MEMBER 23-RELATED"/>
    <property type="match status" value="1"/>
</dbReference>
<dbReference type="Pfam" id="PF00581">
    <property type="entry name" value="Rhodanese"/>
    <property type="match status" value="1"/>
</dbReference>
<evidence type="ECO:0000256" key="4">
    <source>
        <dbReference type="ARBA" id="ARBA00023034"/>
    </source>
</evidence>
<dbReference type="InParanoid" id="A0A1S3JZN8"/>
<dbReference type="InterPro" id="IPR001763">
    <property type="entry name" value="Rhodanese-like_dom"/>
</dbReference>
<evidence type="ECO:0000256" key="1">
    <source>
        <dbReference type="ARBA" id="ARBA00004601"/>
    </source>
</evidence>
<dbReference type="FunCoup" id="A0A1S3JZN8">
    <property type="interactions" value="2383"/>
</dbReference>
<evidence type="ECO:0000256" key="2">
    <source>
        <dbReference type="ARBA" id="ARBA00014207"/>
    </source>
</evidence>
<dbReference type="RefSeq" id="XP_013415501.1">
    <property type="nucleotide sequence ID" value="XM_013560047.1"/>
</dbReference>
<dbReference type="PANTHER" id="PTHR13297:SF5">
    <property type="entry name" value="TBC1 DOMAIN FAMILY MEMBER 23"/>
    <property type="match status" value="1"/>
</dbReference>
<dbReference type="GO" id="GO:0042147">
    <property type="term" value="P:retrograde transport, endosome to Golgi"/>
    <property type="evidence" value="ECO:0007669"/>
    <property type="project" value="InterPro"/>
</dbReference>
<accession>A0A1S3JZN8</accession>
<dbReference type="Proteomes" id="UP000085678">
    <property type="component" value="Unplaced"/>
</dbReference>
<dbReference type="InterPro" id="IPR035969">
    <property type="entry name" value="Rab-GAP_TBC_sf"/>
</dbReference>
<name>A0A1S3JZN8_LINAN</name>
<dbReference type="PROSITE" id="PS50086">
    <property type="entry name" value="TBC_RABGAP"/>
    <property type="match status" value="1"/>
</dbReference>
<feature type="domain" description="Rab-GAP TBC" evidence="5">
    <location>
        <begin position="61"/>
        <end position="242"/>
    </location>
</feature>
<organism evidence="7 8">
    <name type="scientific">Lingula anatina</name>
    <name type="common">Brachiopod</name>
    <name type="synonym">Lingula unguis</name>
    <dbReference type="NCBI Taxonomy" id="7574"/>
    <lineage>
        <taxon>Eukaryota</taxon>
        <taxon>Metazoa</taxon>
        <taxon>Spiralia</taxon>
        <taxon>Lophotrochozoa</taxon>
        <taxon>Brachiopoda</taxon>
        <taxon>Linguliformea</taxon>
        <taxon>Lingulata</taxon>
        <taxon>Lingulida</taxon>
        <taxon>Linguloidea</taxon>
        <taxon>Lingulidae</taxon>
        <taxon>Lingula</taxon>
    </lineage>
</organism>
<dbReference type="Gene3D" id="3.40.250.10">
    <property type="entry name" value="Rhodanese-like domain"/>
    <property type="match status" value="1"/>
</dbReference>
<evidence type="ECO:0000259" key="6">
    <source>
        <dbReference type="PROSITE" id="PS50206"/>
    </source>
</evidence>
<dbReference type="KEGG" id="lak:106177308"/>
<dbReference type="GO" id="GO:0099041">
    <property type="term" value="P:vesicle tethering to Golgi"/>
    <property type="evidence" value="ECO:0007669"/>
    <property type="project" value="TreeGrafter"/>
</dbReference>
<dbReference type="GO" id="GO:0005829">
    <property type="term" value="C:cytosol"/>
    <property type="evidence" value="ECO:0007669"/>
    <property type="project" value="GOC"/>
</dbReference>
<keyword evidence="7" id="KW-1185">Reference proteome</keyword>
<protein>
    <recommendedName>
        <fullName evidence="2">TBC1 domain family member 23</fullName>
    </recommendedName>
</protein>
<proteinExistence type="predicted"/>
<gene>
    <name evidence="8" type="primary">LOC106177308</name>
</gene>
<dbReference type="SMART" id="SM00164">
    <property type="entry name" value="TBC"/>
    <property type="match status" value="1"/>
</dbReference>
<dbReference type="FunFam" id="1.10.472.80:FF:000017">
    <property type="entry name" value="TBC1 domain family member 23"/>
    <property type="match status" value="1"/>
</dbReference>
<reference evidence="8" key="1">
    <citation type="submission" date="2025-08" db="UniProtKB">
        <authorList>
            <consortium name="RefSeq"/>
        </authorList>
    </citation>
    <scope>IDENTIFICATION</scope>
    <source>
        <tissue evidence="8">Gonads</tissue>
    </source>
</reference>
<dbReference type="InterPro" id="IPR000195">
    <property type="entry name" value="Rab-GAP-TBC_dom"/>
</dbReference>
<evidence type="ECO:0000313" key="8">
    <source>
        <dbReference type="RefSeq" id="XP_013415501.1"/>
    </source>
</evidence>
<dbReference type="InterPro" id="IPR039755">
    <property type="entry name" value="TBC1D23"/>
</dbReference>
<dbReference type="AlphaFoldDB" id="A0A1S3JZN8"/>
<evidence type="ECO:0000256" key="3">
    <source>
        <dbReference type="ARBA" id="ARBA00022473"/>
    </source>
</evidence>
<evidence type="ECO:0000259" key="5">
    <source>
        <dbReference type="PROSITE" id="PS50086"/>
    </source>
</evidence>
<sequence>MAEVEDDGAWSQEIDEEDILDGLQLPSLHETVEFRKIKDLEKALLEGCDFGILRTICQGKPVPAHLRPQVWKICLNITDTDDTLSGFDGLYDMDEQKQVREDCQKLVENLGNEEEDKVSIVSDLEEIITFYCKSKNIKYSSDNGWLEILQPMLSLKLPKEDLYNVFYAFLNRYVPRECKKNGKPFHLFRLLLQYHEPELCSFLDTKRVTPDLYAHSWFRSVLAGPSDLDVILNMWDVYLQQADPFLMFFLSLVILVNAKEQLVEMEQESKHSIIEKIVGFPSALEAEDIEDFCSLAQYYASKTPQSFRRDYQLPLYGSSGMSSHRDDQTDIQVSQALCLPVSVGELLQANQLGGGDGVRYFVVDCRPAEQYNSGHLPTAFHLDANLMLQNPFEFNTAVQALFATQKQAISAGSVAGGEHLCFVGSGREEEDQYVHMVVANFLQKHTAYVSVARGGYTAIHESLKGNLAEGIKDHNPKSCIVCNPDAPEAAADIDSTEEFGEKKISFREKFSALKSKSAEMREKLVSYIKNEHQGAEERHVSSADKVGKRYRNMANVFTIDDDDDDELPNTADSDDDRKETVHIDTWRGRSDVLHAFKCNQVIDSGHMFESHLLITESHMYVLRDIPNKKGMALIMHRRPLATILKITSKKKLPELISFKYGTNGEEMKITDVDRFLIQEAGEATKVIKRQIMKVLDMLDT</sequence>
<comment type="subcellular location">
    <subcellularLocation>
        <location evidence="1">Golgi apparatus</location>
        <location evidence="1">trans-Golgi network</location>
    </subcellularLocation>
</comment>
<dbReference type="InterPro" id="IPR045799">
    <property type="entry name" value="TBC1D23_C"/>
</dbReference>